<sequence>MSAQVNMAGFFPPSKSELWDNALAWQPIPVHTVPKSIDKESSIGLEYNTSSINVTAIHVLPVQELCESIECPTASEELSRLWRSDLVRKMEDENKDIVEYLKLHSGIPNFEFRKLWMVYDNLFCMASHPIVLKEFRRVLQHNDTQKWPPWVNSTIFERIHVLYDKSSRLKYHTDLLRRLRGGSRLCRCIFSNFDTFAIYKGRGFVELKTIVEGPVLKDIIERFEAKANGTLGTRPKLYAYSAHDTTLAASLAAIGIYPEEFPHYASVVLFELHKKGGQFVVEVS</sequence>
<name>A0A0N4XKF5_NIPBR</name>
<dbReference type="GO" id="GO:0016791">
    <property type="term" value="F:phosphatase activity"/>
    <property type="evidence" value="ECO:0007669"/>
    <property type="project" value="UniProtKB-ARBA"/>
</dbReference>
<comment type="similarity">
    <text evidence="1">Belongs to the histidine acid phosphatase family.</text>
</comment>
<evidence type="ECO:0000313" key="2">
    <source>
        <dbReference type="EMBL" id="VDL66596.1"/>
    </source>
</evidence>
<dbReference type="InterPro" id="IPR000560">
    <property type="entry name" value="His_Pase_clade-2"/>
</dbReference>
<evidence type="ECO:0000313" key="4">
    <source>
        <dbReference type="WBParaSite" id="NBR_0000300701-mRNA-1"/>
    </source>
</evidence>
<evidence type="ECO:0000313" key="3">
    <source>
        <dbReference type="Proteomes" id="UP000271162"/>
    </source>
</evidence>
<organism evidence="4">
    <name type="scientific">Nippostrongylus brasiliensis</name>
    <name type="common">Rat hookworm</name>
    <dbReference type="NCBI Taxonomy" id="27835"/>
    <lineage>
        <taxon>Eukaryota</taxon>
        <taxon>Metazoa</taxon>
        <taxon>Ecdysozoa</taxon>
        <taxon>Nematoda</taxon>
        <taxon>Chromadorea</taxon>
        <taxon>Rhabditida</taxon>
        <taxon>Rhabditina</taxon>
        <taxon>Rhabditomorpha</taxon>
        <taxon>Strongyloidea</taxon>
        <taxon>Heligmosomidae</taxon>
        <taxon>Nippostrongylus</taxon>
    </lineage>
</organism>
<dbReference type="SUPFAM" id="SSF53254">
    <property type="entry name" value="Phosphoglycerate mutase-like"/>
    <property type="match status" value="1"/>
</dbReference>
<dbReference type="AlphaFoldDB" id="A0A0N4XKF5"/>
<dbReference type="InterPro" id="IPR050645">
    <property type="entry name" value="Histidine_acid_phosphatase"/>
</dbReference>
<dbReference type="Proteomes" id="UP000271162">
    <property type="component" value="Unassembled WGS sequence"/>
</dbReference>
<evidence type="ECO:0000256" key="1">
    <source>
        <dbReference type="ARBA" id="ARBA00005375"/>
    </source>
</evidence>
<protein>
    <submittedName>
        <fullName evidence="4">Putative acid phosphatase 5 (inferred by orthology to a C. elegans protein)</fullName>
    </submittedName>
</protein>
<dbReference type="Gene3D" id="3.40.50.1240">
    <property type="entry name" value="Phosphoglycerate mutase-like"/>
    <property type="match status" value="1"/>
</dbReference>
<dbReference type="EMBL" id="UYSL01004026">
    <property type="protein sequence ID" value="VDL66596.1"/>
    <property type="molecule type" value="Genomic_DNA"/>
</dbReference>
<dbReference type="PANTHER" id="PTHR11567">
    <property type="entry name" value="ACID PHOSPHATASE-RELATED"/>
    <property type="match status" value="1"/>
</dbReference>
<dbReference type="WBParaSite" id="NBR_0000300701-mRNA-1">
    <property type="protein sequence ID" value="NBR_0000300701-mRNA-1"/>
    <property type="gene ID" value="NBR_0000300701"/>
</dbReference>
<keyword evidence="3" id="KW-1185">Reference proteome</keyword>
<dbReference type="Pfam" id="PF00328">
    <property type="entry name" value="His_Phos_2"/>
    <property type="match status" value="1"/>
</dbReference>
<proteinExistence type="inferred from homology"/>
<accession>A0A0N4XKF5</accession>
<reference evidence="2 3" key="2">
    <citation type="submission" date="2018-11" db="EMBL/GenBank/DDBJ databases">
        <authorList>
            <consortium name="Pathogen Informatics"/>
        </authorList>
    </citation>
    <scope>NUCLEOTIDE SEQUENCE [LARGE SCALE GENOMIC DNA]</scope>
</reference>
<dbReference type="PANTHER" id="PTHR11567:SF210">
    <property type="entry name" value="ACID PHOSPHATASE 5-RELATED"/>
    <property type="match status" value="1"/>
</dbReference>
<gene>
    <name evidence="2" type="ORF">NBR_LOCUS3007</name>
</gene>
<dbReference type="InterPro" id="IPR029033">
    <property type="entry name" value="His_PPase_superfam"/>
</dbReference>
<reference evidence="4" key="1">
    <citation type="submission" date="2017-02" db="UniProtKB">
        <authorList>
            <consortium name="WormBaseParasite"/>
        </authorList>
    </citation>
    <scope>IDENTIFICATION</scope>
</reference>
<dbReference type="STRING" id="27835.A0A0N4XKF5"/>